<reference evidence="2" key="1">
    <citation type="submission" date="2019-03" db="EMBL/GenBank/DDBJ databases">
        <title>Single cell metagenomics reveals metabolic interactions within the superorganism composed of flagellate Streblomastix strix and complex community of Bacteroidetes bacteria on its surface.</title>
        <authorList>
            <person name="Treitli S.C."/>
            <person name="Kolisko M."/>
            <person name="Husnik F."/>
            <person name="Keeling P."/>
            <person name="Hampl V."/>
        </authorList>
    </citation>
    <scope>NUCLEOTIDE SEQUENCE</scope>
    <source>
        <strain evidence="2">STM</strain>
    </source>
</reference>
<dbReference type="AlphaFoldDB" id="A0A5J4QE68"/>
<dbReference type="Gene3D" id="3.40.1390.10">
    <property type="entry name" value="MurE/MurF, N-terminal domain"/>
    <property type="match status" value="1"/>
</dbReference>
<feature type="non-terminal residue" evidence="2">
    <location>
        <position position="61"/>
    </location>
</feature>
<dbReference type="EC" id="6.3.2.10" evidence="2"/>
<dbReference type="SUPFAM" id="SSF63418">
    <property type="entry name" value="MurE/MurF N-terminal domain"/>
    <property type="match status" value="1"/>
</dbReference>
<proteinExistence type="predicted"/>
<dbReference type="InterPro" id="IPR035911">
    <property type="entry name" value="MurE/MurF_N"/>
</dbReference>
<feature type="domain" description="Mur ligase N-terminal catalytic" evidence="1">
    <location>
        <begin position="22"/>
        <end position="61"/>
    </location>
</feature>
<protein>
    <submittedName>
        <fullName evidence="2">UDP-N-acetylmuramoyl-tripeptide--D-alanyl-D-alanine ligase</fullName>
        <ecNumber evidence="2">6.3.2.10</ecNumber>
    </submittedName>
</protein>
<evidence type="ECO:0000313" key="2">
    <source>
        <dbReference type="EMBL" id="KAA6318913.1"/>
    </source>
</evidence>
<gene>
    <name evidence="2" type="ORF">EZS27_031132</name>
</gene>
<dbReference type="Pfam" id="PF01225">
    <property type="entry name" value="Mur_ligase"/>
    <property type="match status" value="1"/>
</dbReference>
<organism evidence="2">
    <name type="scientific">termite gut metagenome</name>
    <dbReference type="NCBI Taxonomy" id="433724"/>
    <lineage>
        <taxon>unclassified sequences</taxon>
        <taxon>metagenomes</taxon>
        <taxon>organismal metagenomes</taxon>
    </lineage>
</organism>
<dbReference type="GO" id="GO:0047480">
    <property type="term" value="F:UDP-N-acetylmuramoyl-tripeptide-D-alanyl-D-alanine ligase activity"/>
    <property type="evidence" value="ECO:0007669"/>
    <property type="project" value="UniProtKB-EC"/>
</dbReference>
<dbReference type="EMBL" id="SNRY01004046">
    <property type="protein sequence ID" value="KAA6318913.1"/>
    <property type="molecule type" value="Genomic_DNA"/>
</dbReference>
<accession>A0A5J4QE68</accession>
<evidence type="ECO:0000259" key="1">
    <source>
        <dbReference type="Pfam" id="PF01225"/>
    </source>
</evidence>
<keyword evidence="2" id="KW-0436">Ligase</keyword>
<comment type="caution">
    <text evidence="2">The sequence shown here is derived from an EMBL/GenBank/DDBJ whole genome shotgun (WGS) entry which is preliminary data.</text>
</comment>
<sequence length="61" mass="6590">MKLEQVVSTIQPIQVIGSKEIEITGIHIDSRLIEPGYLFIAVKGTQTDGHAYIPAAIEKGA</sequence>
<dbReference type="InterPro" id="IPR000713">
    <property type="entry name" value="Mur_ligase_N"/>
</dbReference>
<name>A0A5J4QE68_9ZZZZ</name>